<proteinExistence type="predicted"/>
<gene>
    <name evidence="1" type="ORF">DSTB1V02_LOCUS9942</name>
</gene>
<dbReference type="AlphaFoldDB" id="A0A7R9AA22"/>
<sequence>MLGIGRLVHAVLSSLLEGPELLLTETNESARGNIHCNKFLSENLPLGMRREQLTGLAEVKEVRKPQLLTYYRLHCHQWELDGRLPPRGRSAAKLFDTCTCLQPLSCLTPNRFEVLASGMDEPHFTVIPRSGEILCGVLLVPMDEQRGRVPELLRQIVIADLLSPLHALTSARH</sequence>
<keyword evidence="2" id="KW-1185">Reference proteome</keyword>
<evidence type="ECO:0000313" key="1">
    <source>
        <dbReference type="EMBL" id="CAD7250159.1"/>
    </source>
</evidence>
<dbReference type="Proteomes" id="UP000677054">
    <property type="component" value="Unassembled WGS sequence"/>
</dbReference>
<evidence type="ECO:0000313" key="2">
    <source>
        <dbReference type="Proteomes" id="UP000677054"/>
    </source>
</evidence>
<name>A0A7R9AA22_9CRUS</name>
<reference evidence="1" key="1">
    <citation type="submission" date="2020-11" db="EMBL/GenBank/DDBJ databases">
        <authorList>
            <person name="Tran Van P."/>
        </authorList>
    </citation>
    <scope>NUCLEOTIDE SEQUENCE</scope>
</reference>
<dbReference type="EMBL" id="CAJPEV010002686">
    <property type="protein sequence ID" value="CAG0897745.1"/>
    <property type="molecule type" value="Genomic_DNA"/>
</dbReference>
<organism evidence="1">
    <name type="scientific">Darwinula stevensoni</name>
    <dbReference type="NCBI Taxonomy" id="69355"/>
    <lineage>
        <taxon>Eukaryota</taxon>
        <taxon>Metazoa</taxon>
        <taxon>Ecdysozoa</taxon>
        <taxon>Arthropoda</taxon>
        <taxon>Crustacea</taxon>
        <taxon>Oligostraca</taxon>
        <taxon>Ostracoda</taxon>
        <taxon>Podocopa</taxon>
        <taxon>Podocopida</taxon>
        <taxon>Darwinulocopina</taxon>
        <taxon>Darwinuloidea</taxon>
        <taxon>Darwinulidae</taxon>
        <taxon>Darwinula</taxon>
    </lineage>
</organism>
<protein>
    <submittedName>
        <fullName evidence="1">Uncharacterized protein</fullName>
    </submittedName>
</protein>
<dbReference type="EMBL" id="LR902203">
    <property type="protein sequence ID" value="CAD7250159.1"/>
    <property type="molecule type" value="Genomic_DNA"/>
</dbReference>
<feature type="non-terminal residue" evidence="1">
    <location>
        <position position="173"/>
    </location>
</feature>
<accession>A0A7R9AA22</accession>